<keyword evidence="1" id="KW-1133">Transmembrane helix</keyword>
<evidence type="ECO:0000313" key="3">
    <source>
        <dbReference type="Proteomes" id="UP000749311"/>
    </source>
</evidence>
<dbReference type="RefSeq" id="WP_167165400.1">
    <property type="nucleotide sequence ID" value="NZ_BAAAOO010000003.1"/>
</dbReference>
<protein>
    <submittedName>
        <fullName evidence="2">Uncharacterized protein</fullName>
    </submittedName>
</protein>
<gene>
    <name evidence="2" type="ORF">FB473_001037</name>
</gene>
<name>A0ABX0SI37_9ACTN</name>
<evidence type="ECO:0000313" key="2">
    <source>
        <dbReference type="EMBL" id="NIH56392.1"/>
    </source>
</evidence>
<sequence>MPDAHDQRPPIRTLRTILLVLAVANVLGCAGGAGGIAIAGPSFFGTDLLAGTPFEGRYWLAVLLLGGVVGGTQLVAAVVTLLKSAWYPFFHLVAGVTMVCWIYGEVTVIGGGAWLQHIYFVLGLLQIGLVTLLLGVIPTRDAPRGADPTRS</sequence>
<organism evidence="2 3">
    <name type="scientific">Brooklawnia cerclae</name>
    <dbReference type="NCBI Taxonomy" id="349934"/>
    <lineage>
        <taxon>Bacteria</taxon>
        <taxon>Bacillati</taxon>
        <taxon>Actinomycetota</taxon>
        <taxon>Actinomycetes</taxon>
        <taxon>Propionibacteriales</taxon>
        <taxon>Propionibacteriaceae</taxon>
        <taxon>Brooklawnia</taxon>
    </lineage>
</organism>
<dbReference type="Proteomes" id="UP000749311">
    <property type="component" value="Unassembled WGS sequence"/>
</dbReference>
<feature type="transmembrane region" description="Helical" evidence="1">
    <location>
        <begin position="58"/>
        <end position="82"/>
    </location>
</feature>
<reference evidence="2 3" key="1">
    <citation type="submission" date="2020-02" db="EMBL/GenBank/DDBJ databases">
        <title>Sequencing the genomes of 1000 actinobacteria strains.</title>
        <authorList>
            <person name="Klenk H.-P."/>
        </authorList>
    </citation>
    <scope>NUCLEOTIDE SEQUENCE [LARGE SCALE GENOMIC DNA]</scope>
    <source>
        <strain evidence="2 3">DSM 19609</strain>
    </source>
</reference>
<keyword evidence="1" id="KW-0472">Membrane</keyword>
<comment type="caution">
    <text evidence="2">The sequence shown here is derived from an EMBL/GenBank/DDBJ whole genome shotgun (WGS) entry which is preliminary data.</text>
</comment>
<evidence type="ECO:0000256" key="1">
    <source>
        <dbReference type="SAM" id="Phobius"/>
    </source>
</evidence>
<accession>A0ABX0SI37</accession>
<feature type="transmembrane region" description="Helical" evidence="1">
    <location>
        <begin position="17"/>
        <end position="38"/>
    </location>
</feature>
<feature type="transmembrane region" description="Helical" evidence="1">
    <location>
        <begin position="89"/>
        <end position="111"/>
    </location>
</feature>
<keyword evidence="1" id="KW-0812">Transmembrane</keyword>
<proteinExistence type="predicted"/>
<dbReference type="EMBL" id="JAAMOZ010000001">
    <property type="protein sequence ID" value="NIH56392.1"/>
    <property type="molecule type" value="Genomic_DNA"/>
</dbReference>
<feature type="transmembrane region" description="Helical" evidence="1">
    <location>
        <begin position="117"/>
        <end position="137"/>
    </location>
</feature>
<keyword evidence="3" id="KW-1185">Reference proteome</keyword>